<dbReference type="Pfam" id="PF18766">
    <property type="entry name" value="SWI2_SNF2"/>
    <property type="match status" value="1"/>
</dbReference>
<dbReference type="InterPro" id="IPR051268">
    <property type="entry name" value="Type-I_R_enzyme_R_subunit"/>
</dbReference>
<evidence type="ECO:0000313" key="4">
    <source>
        <dbReference type="Proteomes" id="UP000663859"/>
    </source>
</evidence>
<keyword evidence="1" id="KW-0680">Restriction system</keyword>
<dbReference type="EMBL" id="CAJNOB010000009">
    <property type="protein sequence ID" value="CAF0694756.1"/>
    <property type="molecule type" value="Genomic_DNA"/>
</dbReference>
<protein>
    <recommendedName>
        <fullName evidence="2">SWI2/SNF2 ATPase domain-containing protein</fullName>
    </recommendedName>
</protein>
<reference evidence="3" key="1">
    <citation type="submission" date="2021-02" db="EMBL/GenBank/DDBJ databases">
        <authorList>
            <person name="Cremers G."/>
            <person name="Picone N."/>
        </authorList>
    </citation>
    <scope>NUCLEOTIDE SEQUENCE</scope>
    <source>
        <strain evidence="3">PQ17</strain>
    </source>
</reference>
<comment type="caution">
    <text evidence="3">The sequence shown here is derived from an EMBL/GenBank/DDBJ whole genome shotgun (WGS) entry which is preliminary data.</text>
</comment>
<evidence type="ECO:0000259" key="2">
    <source>
        <dbReference type="Pfam" id="PF18766"/>
    </source>
</evidence>
<dbReference type="InterPro" id="IPR040980">
    <property type="entry name" value="SWI2_SNF2"/>
</dbReference>
<dbReference type="Proteomes" id="UP000663859">
    <property type="component" value="Unassembled WGS sequence"/>
</dbReference>
<evidence type="ECO:0000256" key="1">
    <source>
        <dbReference type="ARBA" id="ARBA00022747"/>
    </source>
</evidence>
<proteinExistence type="predicted"/>
<sequence>MRDALPNASFTGFTGTPLEHEDKNTRAVFGDYISVYGIQPAVDDKATVPIYCEGRLTMDADKPMRAHGLMQAIARVNRVFRDKPGGWWWTTWASPAN</sequence>
<feature type="domain" description="SWI2/SNF2 ATPase" evidence="2">
    <location>
        <begin position="1"/>
        <end position="60"/>
    </location>
</feature>
<keyword evidence="4" id="KW-1185">Reference proteome</keyword>
<name>A0A8J2FVQ0_9BACT</name>
<dbReference type="GO" id="GO:0009307">
    <property type="term" value="P:DNA restriction-modification system"/>
    <property type="evidence" value="ECO:0007669"/>
    <property type="project" value="UniProtKB-KW"/>
</dbReference>
<dbReference type="Gene3D" id="3.40.50.300">
    <property type="entry name" value="P-loop containing nucleotide triphosphate hydrolases"/>
    <property type="match status" value="2"/>
</dbReference>
<dbReference type="AlphaFoldDB" id="A0A8J2FVQ0"/>
<organism evidence="3 4">
    <name type="scientific">Candidatus Methylacidithermus pantelleriae</name>
    <dbReference type="NCBI Taxonomy" id="2744239"/>
    <lineage>
        <taxon>Bacteria</taxon>
        <taxon>Pseudomonadati</taxon>
        <taxon>Verrucomicrobiota</taxon>
        <taxon>Methylacidiphilae</taxon>
        <taxon>Methylacidiphilales</taxon>
        <taxon>Methylacidiphilaceae</taxon>
        <taxon>Candidatus Methylacidithermus</taxon>
    </lineage>
</organism>
<accession>A0A8J2FVQ0</accession>
<dbReference type="InterPro" id="IPR027417">
    <property type="entry name" value="P-loop_NTPase"/>
</dbReference>
<dbReference type="PANTHER" id="PTHR30195">
    <property type="entry name" value="TYPE I SITE-SPECIFIC DEOXYRIBONUCLEASE PROTEIN SUBUNIT M AND R"/>
    <property type="match status" value="1"/>
</dbReference>
<dbReference type="PANTHER" id="PTHR30195:SF15">
    <property type="entry name" value="TYPE I RESTRICTION ENZYME HINDI ENDONUCLEASE SUBUNIT"/>
    <property type="match status" value="1"/>
</dbReference>
<evidence type="ECO:0000313" key="3">
    <source>
        <dbReference type="EMBL" id="CAF0694756.1"/>
    </source>
</evidence>
<gene>
    <name evidence="3" type="ORF">MPNT_170057</name>
</gene>